<reference evidence="2 3" key="1">
    <citation type="submission" date="2014-03" db="EMBL/GenBank/DDBJ databases">
        <title>Genome of Haematobacter massiliensis CCUG 47968.</title>
        <authorList>
            <person name="Wang D."/>
            <person name="Wang G."/>
        </authorList>
    </citation>
    <scope>NUCLEOTIDE SEQUENCE [LARGE SCALE GENOMIC DNA]</scope>
    <source>
        <strain evidence="2 3">CCUG 47968</strain>
    </source>
</reference>
<organism evidence="2 3">
    <name type="scientific">Haematobacter massiliensis</name>
    <dbReference type="NCBI Taxonomy" id="195105"/>
    <lineage>
        <taxon>Bacteria</taxon>
        <taxon>Pseudomonadati</taxon>
        <taxon>Pseudomonadota</taxon>
        <taxon>Alphaproteobacteria</taxon>
        <taxon>Rhodobacterales</taxon>
        <taxon>Paracoccaceae</taxon>
        <taxon>Haematobacter</taxon>
    </lineage>
</organism>
<dbReference type="STRING" id="195105.CN97_15805"/>
<feature type="region of interest" description="Disordered" evidence="1">
    <location>
        <begin position="127"/>
        <end position="147"/>
    </location>
</feature>
<dbReference type="Proteomes" id="UP000028826">
    <property type="component" value="Unassembled WGS sequence"/>
</dbReference>
<dbReference type="EMBL" id="JGYG01000005">
    <property type="protein sequence ID" value="KFI29643.1"/>
    <property type="molecule type" value="Genomic_DNA"/>
</dbReference>
<accession>A0A086Y5U3</accession>
<evidence type="ECO:0000313" key="3">
    <source>
        <dbReference type="Proteomes" id="UP000028826"/>
    </source>
</evidence>
<proteinExistence type="predicted"/>
<keyword evidence="3" id="KW-1185">Reference proteome</keyword>
<comment type="caution">
    <text evidence="2">The sequence shown here is derived from an EMBL/GenBank/DDBJ whole genome shotgun (WGS) entry which is preliminary data.</text>
</comment>
<gene>
    <name evidence="2" type="ORF">CN97_15805</name>
</gene>
<sequence length="147" mass="15516">MLLQDEIARAVRVPVLLSCLTLIPIIRRLTGDRPLGILTASARDLGTQALARAGCSGLQIDVAAMEQHRIFAETLLPPKSAQLATLDPMAMSAAVTDVARKMIAAHPDIAALILAAALSGRTARVLDPRRTTSHRLTGGQAPSPADR</sequence>
<protein>
    <submittedName>
        <fullName evidence="2">Uncharacterized protein</fullName>
    </submittedName>
</protein>
<dbReference type="eggNOG" id="COG1794">
    <property type="taxonomic scope" value="Bacteria"/>
</dbReference>
<evidence type="ECO:0000256" key="1">
    <source>
        <dbReference type="SAM" id="MobiDB-lite"/>
    </source>
</evidence>
<evidence type="ECO:0000313" key="2">
    <source>
        <dbReference type="EMBL" id="KFI29643.1"/>
    </source>
</evidence>
<name>A0A086Y5U3_9RHOB</name>
<dbReference type="AlphaFoldDB" id="A0A086Y5U3"/>